<dbReference type="Proteomes" id="UP001596039">
    <property type="component" value="Unassembled WGS sequence"/>
</dbReference>
<accession>A0ABW0NS26</accession>
<sequence length="188" mass="20609">MDTDLTDAGTPGEPLDPSGLERLASAITRSNPSGRVVVLIDGRSGSGKTVLAQGLAPRLGAQLVSLDDVYPGWDGLEAGSTAVHETMLRSRDPGWRRWDWATDGPAEWHPIDPERPLIVEGCGALSRTNRAMAGFGIWLELDAAERRRRASARDLGRFDPYWDRWAAQEDAFDAREHPRRLADLVIAA</sequence>
<protein>
    <submittedName>
        <fullName evidence="1">ATP-binding protein</fullName>
    </submittedName>
</protein>
<organism evidence="1 2">
    <name type="scientific">Lysinimonas soli</name>
    <dbReference type="NCBI Taxonomy" id="1074233"/>
    <lineage>
        <taxon>Bacteria</taxon>
        <taxon>Bacillati</taxon>
        <taxon>Actinomycetota</taxon>
        <taxon>Actinomycetes</taxon>
        <taxon>Micrococcales</taxon>
        <taxon>Microbacteriaceae</taxon>
        <taxon>Lysinimonas</taxon>
    </lineage>
</organism>
<dbReference type="GO" id="GO:0005524">
    <property type="term" value="F:ATP binding"/>
    <property type="evidence" value="ECO:0007669"/>
    <property type="project" value="UniProtKB-KW"/>
</dbReference>
<dbReference type="InterPro" id="IPR027417">
    <property type="entry name" value="P-loop_NTPase"/>
</dbReference>
<proteinExistence type="predicted"/>
<name>A0ABW0NS26_9MICO</name>
<keyword evidence="1" id="KW-0547">Nucleotide-binding</keyword>
<keyword evidence="1" id="KW-0067">ATP-binding</keyword>
<evidence type="ECO:0000313" key="2">
    <source>
        <dbReference type="Proteomes" id="UP001596039"/>
    </source>
</evidence>
<dbReference type="SUPFAM" id="SSF52540">
    <property type="entry name" value="P-loop containing nucleoside triphosphate hydrolases"/>
    <property type="match status" value="1"/>
</dbReference>
<keyword evidence="2" id="KW-1185">Reference proteome</keyword>
<dbReference type="EMBL" id="JBHSMG010000001">
    <property type="protein sequence ID" value="MFC5502012.1"/>
    <property type="molecule type" value="Genomic_DNA"/>
</dbReference>
<dbReference type="Gene3D" id="3.40.50.300">
    <property type="entry name" value="P-loop containing nucleotide triphosphate hydrolases"/>
    <property type="match status" value="1"/>
</dbReference>
<comment type="caution">
    <text evidence="1">The sequence shown here is derived from an EMBL/GenBank/DDBJ whole genome shotgun (WGS) entry which is preliminary data.</text>
</comment>
<evidence type="ECO:0000313" key="1">
    <source>
        <dbReference type="EMBL" id="MFC5502012.1"/>
    </source>
</evidence>
<gene>
    <name evidence="1" type="ORF">ACFPJ4_07140</name>
</gene>
<reference evidence="2" key="1">
    <citation type="journal article" date="2019" name="Int. J. Syst. Evol. Microbiol.">
        <title>The Global Catalogue of Microorganisms (GCM) 10K type strain sequencing project: providing services to taxonomists for standard genome sequencing and annotation.</title>
        <authorList>
            <consortium name="The Broad Institute Genomics Platform"/>
            <consortium name="The Broad Institute Genome Sequencing Center for Infectious Disease"/>
            <person name="Wu L."/>
            <person name="Ma J."/>
        </authorList>
    </citation>
    <scope>NUCLEOTIDE SEQUENCE [LARGE SCALE GENOMIC DNA]</scope>
    <source>
        <strain evidence="2">CGMCC 4.6997</strain>
    </source>
</reference>
<dbReference type="RefSeq" id="WP_386739672.1">
    <property type="nucleotide sequence ID" value="NZ_JBHSMG010000001.1"/>
</dbReference>
<dbReference type="NCBIfam" id="NF005115">
    <property type="entry name" value="PRK06547.1"/>
    <property type="match status" value="1"/>
</dbReference>